<feature type="coiled-coil region" evidence="1">
    <location>
        <begin position="22"/>
        <end position="91"/>
    </location>
</feature>
<reference evidence="3 4" key="1">
    <citation type="submission" date="2017-08" db="EMBL/GenBank/DDBJ databases">
        <title>Acidophilic green algal genome provides insights into adaptation to an acidic environment.</title>
        <authorList>
            <person name="Hirooka S."/>
            <person name="Hirose Y."/>
            <person name="Kanesaki Y."/>
            <person name="Higuchi S."/>
            <person name="Fujiwara T."/>
            <person name="Onuma R."/>
            <person name="Era A."/>
            <person name="Ohbayashi R."/>
            <person name="Uzuka A."/>
            <person name="Nozaki H."/>
            <person name="Yoshikawa H."/>
            <person name="Miyagishima S.Y."/>
        </authorList>
    </citation>
    <scope>NUCLEOTIDE SEQUENCE [LARGE SCALE GENOMIC DNA]</scope>
    <source>
        <strain evidence="3 4">NIES-2499</strain>
    </source>
</reference>
<dbReference type="OrthoDB" id="562421at2759"/>
<comment type="caution">
    <text evidence="3">The sequence shown here is derived from an EMBL/GenBank/DDBJ whole genome shotgun (WGS) entry which is preliminary data.</text>
</comment>
<feature type="compositionally biased region" description="Polar residues" evidence="2">
    <location>
        <begin position="925"/>
        <end position="950"/>
    </location>
</feature>
<organism evidence="3 4">
    <name type="scientific">Chlamydomonas eustigma</name>
    <dbReference type="NCBI Taxonomy" id="1157962"/>
    <lineage>
        <taxon>Eukaryota</taxon>
        <taxon>Viridiplantae</taxon>
        <taxon>Chlorophyta</taxon>
        <taxon>core chlorophytes</taxon>
        <taxon>Chlorophyceae</taxon>
        <taxon>CS clade</taxon>
        <taxon>Chlamydomonadales</taxon>
        <taxon>Chlamydomonadaceae</taxon>
        <taxon>Chlamydomonas</taxon>
    </lineage>
</organism>
<sequence length="1145" mass="125850">MDLTPLTDASNQDVFSDMLQRLQALGERLNSKEAEADTLRLQCYSLQGQLEVSLSEASSVREELQQEALRAELLQQKCSRQEQELQTQAQLISSIKTEHTALDNTLALAQAQLSTVTSDLEDKTRELADLSAYFSAMLAAKETSIESLQQLMDNQQVAHQNAQDLWEDQLAALKEAALLGHGVVAGARLPVASSFFGASRIKPPTVLADGSKQQRPLPSSSPEVASAAVMSNVARLRIQELEAEYRELIVKMRQLESQVKERDWLLGRAETRINDLLQPHHHQILAEEGARKRDRDQLQRRKQPPAFQASAMDYPSDVLDEQQQLLRAPLAALQEALQSLQGANLDKQLLLQQLEQVQAALLEERSKRDQLRDQLGTKLALKAAVSAQAAADQSHLKGQIEDLRRRQAADADSATRALMESRTETAKYRLQVKDLKNKIEDIQATYQSLAGQAESQHKQQLLELKRDYLARISELEDLLAAKISNVLSKKPAVPAAHVSLAEHRALMARRLQGQREQAVKAAEEMRKELEKRHKEVEALMRKKYEIQVEEATAFARTLALGEQDANMRQLTSRITRLEEQLADSAENAQKAQNSLSVVRRSWERLRRSIANLHTLTASDLGSQRDGMRIQQDLLPLMLIEWDPTHTSSFDLAAEKALTAAAGIVEHFAERWQGQKRHFDALSSRVAEAEVSQQAVSLSEAQRIEEAERALQQVLESREAVRRDLTDTKAELLQVHAELVAARAEARRQAASSSSGDTAMKHRLRLLEEECALLHKEVSFLRGAQGKEKVHGLVVGKQQQGRMQDHSLQISGAAVIQKRDDDYIHGQSNEVQDLRATVGLLHERINFQQNEILSQVDGLKQKLYSIAPAVALPSLLDMSTLSNYPTAAAAAAVLEKAAAASAASLEPFKTFKELLTTTKDPLNLSMPGNVSTDQQPASTSGHCLQRSSPLRQQGGPAASGATQPQAKTAEEALVQAVLAAQTEVLSMSGRLGQLEVAHWELSRGLSAMQVARGYLLSLCKEMQAGRTSIALVLAQEMLALLDTPTSTTITAATSQHQSVAPLLEFSSSSPSRAPHILALPPPGLHLSAASPGRPQLQTTSTDAAKLTADLETARQVGSALAVSAKTIEAMLAGLVQAIPQWLHVRQ</sequence>
<gene>
    <name evidence="3" type="ORF">CEUSTIGMA_g13739.t1</name>
</gene>
<dbReference type="AlphaFoldDB" id="A0A250XTD1"/>
<evidence type="ECO:0000256" key="2">
    <source>
        <dbReference type="SAM" id="MobiDB-lite"/>
    </source>
</evidence>
<accession>A0A250XTD1</accession>
<evidence type="ECO:0000313" key="3">
    <source>
        <dbReference type="EMBL" id="GAX86327.1"/>
    </source>
</evidence>
<keyword evidence="1" id="KW-0175">Coiled coil</keyword>
<evidence type="ECO:0000256" key="1">
    <source>
        <dbReference type="SAM" id="Coils"/>
    </source>
</evidence>
<feature type="coiled-coil region" evidence="1">
    <location>
        <begin position="231"/>
        <end position="258"/>
    </location>
</feature>
<feature type="non-terminal residue" evidence="3">
    <location>
        <position position="1145"/>
    </location>
</feature>
<dbReference type="Proteomes" id="UP000232323">
    <property type="component" value="Unassembled WGS sequence"/>
</dbReference>
<name>A0A250XTD1_9CHLO</name>
<dbReference type="Gene3D" id="1.20.1170.10">
    <property type="match status" value="1"/>
</dbReference>
<keyword evidence="4" id="KW-1185">Reference proteome</keyword>
<feature type="region of interest" description="Disordered" evidence="2">
    <location>
        <begin position="921"/>
        <end position="965"/>
    </location>
</feature>
<feature type="coiled-coil region" evidence="1">
    <location>
        <begin position="703"/>
        <end position="730"/>
    </location>
</feature>
<proteinExistence type="predicted"/>
<feature type="coiled-coil region" evidence="1">
    <location>
        <begin position="418"/>
        <end position="478"/>
    </location>
</feature>
<dbReference type="EMBL" id="BEGY01000273">
    <property type="protein sequence ID" value="GAX86327.1"/>
    <property type="molecule type" value="Genomic_DNA"/>
</dbReference>
<feature type="coiled-coil region" evidence="1">
    <location>
        <begin position="508"/>
        <end position="594"/>
    </location>
</feature>
<feature type="compositionally biased region" description="Basic and acidic residues" evidence="2">
    <location>
        <begin position="286"/>
        <end position="299"/>
    </location>
</feature>
<feature type="coiled-coil region" evidence="1">
    <location>
        <begin position="340"/>
        <end position="374"/>
    </location>
</feature>
<feature type="region of interest" description="Disordered" evidence="2">
    <location>
        <begin position="286"/>
        <end position="314"/>
    </location>
</feature>
<protein>
    <submittedName>
        <fullName evidence="3">Uncharacterized protein</fullName>
    </submittedName>
</protein>
<evidence type="ECO:0000313" key="4">
    <source>
        <dbReference type="Proteomes" id="UP000232323"/>
    </source>
</evidence>